<dbReference type="EMBL" id="FNHB01000001">
    <property type="protein sequence ID" value="SDL62346.1"/>
    <property type="molecule type" value="Genomic_DNA"/>
</dbReference>
<dbReference type="InterPro" id="IPR001667">
    <property type="entry name" value="DDH_dom"/>
</dbReference>
<dbReference type="InterPro" id="IPR051319">
    <property type="entry name" value="Oligoribo/pAp-PDE_c-di-AMP_PDE"/>
</dbReference>
<dbReference type="SUPFAM" id="SSF64182">
    <property type="entry name" value="DHH phosphoesterases"/>
    <property type="match status" value="1"/>
</dbReference>
<organism evidence="3 4">
    <name type="scientific">Dendrosporobacter quercicolus</name>
    <dbReference type="NCBI Taxonomy" id="146817"/>
    <lineage>
        <taxon>Bacteria</taxon>
        <taxon>Bacillati</taxon>
        <taxon>Bacillota</taxon>
        <taxon>Negativicutes</taxon>
        <taxon>Selenomonadales</taxon>
        <taxon>Sporomusaceae</taxon>
        <taxon>Dendrosporobacter</taxon>
    </lineage>
</organism>
<dbReference type="PANTHER" id="PTHR47618">
    <property type="entry name" value="BIFUNCTIONAL OLIGORIBONUCLEASE AND PAP PHOSPHATASE NRNA"/>
    <property type="match status" value="1"/>
</dbReference>
<dbReference type="Pfam" id="PF01368">
    <property type="entry name" value="DHH"/>
    <property type="match status" value="1"/>
</dbReference>
<dbReference type="Pfam" id="PF02272">
    <property type="entry name" value="DHHA1"/>
    <property type="match status" value="1"/>
</dbReference>
<proteinExistence type="predicted"/>
<evidence type="ECO:0000313" key="3">
    <source>
        <dbReference type="EMBL" id="SDL62346.1"/>
    </source>
</evidence>
<dbReference type="InterPro" id="IPR003156">
    <property type="entry name" value="DHHA1_dom"/>
</dbReference>
<feature type="domain" description="DDH" evidence="1">
    <location>
        <begin position="17"/>
        <end position="156"/>
    </location>
</feature>
<dbReference type="InterPro" id="IPR038763">
    <property type="entry name" value="DHH_sf"/>
</dbReference>
<dbReference type="GO" id="GO:0003676">
    <property type="term" value="F:nucleic acid binding"/>
    <property type="evidence" value="ECO:0007669"/>
    <property type="project" value="InterPro"/>
</dbReference>
<gene>
    <name evidence="3" type="ORF">SAMN04488502_101377</name>
</gene>
<protein>
    <submittedName>
        <fullName evidence="3">Phosphoesterase RecJ domain-containing protein</fullName>
    </submittedName>
</protein>
<dbReference type="PANTHER" id="PTHR47618:SF1">
    <property type="entry name" value="BIFUNCTIONAL OLIGORIBONUCLEASE AND PAP PHOSPHATASE NRNA"/>
    <property type="match status" value="1"/>
</dbReference>
<feature type="domain" description="DHHA1" evidence="2">
    <location>
        <begin position="227"/>
        <end position="311"/>
    </location>
</feature>
<name>A0A1G9LKC2_9FIRM</name>
<dbReference type="RefSeq" id="WP_092067723.1">
    <property type="nucleotide sequence ID" value="NZ_FNHB01000001.1"/>
</dbReference>
<keyword evidence="4" id="KW-1185">Reference proteome</keyword>
<evidence type="ECO:0000259" key="1">
    <source>
        <dbReference type="Pfam" id="PF01368"/>
    </source>
</evidence>
<reference evidence="3 4" key="1">
    <citation type="submission" date="2016-10" db="EMBL/GenBank/DDBJ databases">
        <authorList>
            <person name="de Groot N.N."/>
        </authorList>
    </citation>
    <scope>NUCLEOTIDE SEQUENCE [LARGE SCALE GENOMIC DNA]</scope>
    <source>
        <strain evidence="3 4">DSM 1736</strain>
    </source>
</reference>
<accession>A0A1G9LKC2</accession>
<dbReference type="Gene3D" id="3.90.1640.10">
    <property type="entry name" value="inorganic pyrophosphatase (n-terminal core)"/>
    <property type="match status" value="1"/>
</dbReference>
<dbReference type="AlphaFoldDB" id="A0A1G9LKC2"/>
<dbReference type="Proteomes" id="UP000214880">
    <property type="component" value="Unassembled WGS sequence"/>
</dbReference>
<dbReference type="OrthoDB" id="9803668at2"/>
<dbReference type="STRING" id="146817.SAMN04488502_101377"/>
<sequence length="318" mass="34241">MEITLESTAELLLQHANIVVTAHIHPDGDSLGSMLALSAYLTAAGKNVRLLLDDEIPKLYGFLPGINAIEQPDSRKIKADLLVILDASDLERIGRVKDAVDAPILNIDHHVSNTKFADYLFLDSRSAATGEIILRLLKFLKADITAAIATSLYTAIATDCGFFRYANTSADTMRYCAELIDCGVKPHLISEELESKPLSSIVNLSKILETLDLFYDGKIATITVTAETMADNESTEGFINYPRIIEGVEVAIMFKAADNATCRVSMRSKRLDVSKLALSFGGGGHAKAAGCTLNGSLAEVKAKVVAAAIKELQGMKHG</sequence>
<evidence type="ECO:0000313" key="4">
    <source>
        <dbReference type="Proteomes" id="UP000214880"/>
    </source>
</evidence>
<dbReference type="Gene3D" id="3.10.310.30">
    <property type="match status" value="1"/>
</dbReference>
<evidence type="ECO:0000259" key="2">
    <source>
        <dbReference type="Pfam" id="PF02272"/>
    </source>
</evidence>